<dbReference type="InterPro" id="IPR011006">
    <property type="entry name" value="CheY-like_superfamily"/>
</dbReference>
<dbReference type="InterPro" id="IPR001789">
    <property type="entry name" value="Sig_transdc_resp-reg_receiver"/>
</dbReference>
<accession>A0ABZ1C808</accession>
<evidence type="ECO:0000313" key="5">
    <source>
        <dbReference type="Proteomes" id="UP000738431"/>
    </source>
</evidence>
<dbReference type="EMBL" id="CP139781">
    <property type="protein sequence ID" value="WRQ86679.1"/>
    <property type="molecule type" value="Genomic_DNA"/>
</dbReference>
<keyword evidence="1 2" id="KW-0597">Phosphoprotein</keyword>
<feature type="domain" description="Response regulatory" evidence="3">
    <location>
        <begin position="11"/>
        <end position="127"/>
    </location>
</feature>
<reference evidence="4 5" key="2">
    <citation type="submission" date="2023-12" db="EMBL/GenBank/DDBJ databases">
        <title>Description of an unclassified Opitutus bacterium of Verrucomicrobiota.</title>
        <authorList>
            <person name="Zhang D.-F."/>
        </authorList>
    </citation>
    <scope>NUCLEOTIDE SEQUENCE [LARGE SCALE GENOMIC DNA]</scope>
    <source>
        <strain evidence="4 5">WL0086</strain>
    </source>
</reference>
<dbReference type="RefSeq" id="WP_221030516.1">
    <property type="nucleotide sequence ID" value="NZ_CP139781.1"/>
</dbReference>
<keyword evidence="5" id="KW-1185">Reference proteome</keyword>
<name>A0ABZ1C808_9BACT</name>
<feature type="modified residue" description="4-aspartylphosphate" evidence="2">
    <location>
        <position position="62"/>
    </location>
</feature>
<protein>
    <submittedName>
        <fullName evidence="4">Response regulator</fullName>
    </submittedName>
</protein>
<reference evidence="4 5" key="1">
    <citation type="submission" date="2021-08" db="EMBL/GenBank/DDBJ databases">
        <authorList>
            <person name="Zhang D."/>
            <person name="Zhang A."/>
            <person name="Wang L."/>
        </authorList>
    </citation>
    <scope>NUCLEOTIDE SEQUENCE [LARGE SCALE GENOMIC DNA]</scope>
    <source>
        <strain evidence="4 5">WL0086</strain>
    </source>
</reference>
<gene>
    <name evidence="4" type="ORF">K1X11_017845</name>
</gene>
<evidence type="ECO:0000256" key="2">
    <source>
        <dbReference type="PROSITE-ProRule" id="PRU00169"/>
    </source>
</evidence>
<organism evidence="4 5">
    <name type="scientific">Actomonas aquatica</name>
    <dbReference type="NCBI Taxonomy" id="2866162"/>
    <lineage>
        <taxon>Bacteria</taxon>
        <taxon>Pseudomonadati</taxon>
        <taxon>Verrucomicrobiota</taxon>
        <taxon>Opitutia</taxon>
        <taxon>Opitutales</taxon>
        <taxon>Opitutaceae</taxon>
        <taxon>Actomonas</taxon>
    </lineage>
</organism>
<evidence type="ECO:0000259" key="3">
    <source>
        <dbReference type="PROSITE" id="PS50110"/>
    </source>
</evidence>
<dbReference type="PROSITE" id="PS50110">
    <property type="entry name" value="RESPONSE_REGULATORY"/>
    <property type="match status" value="1"/>
</dbReference>
<proteinExistence type="predicted"/>
<dbReference type="Proteomes" id="UP000738431">
    <property type="component" value="Chromosome"/>
</dbReference>
<dbReference type="SUPFAM" id="SSF52172">
    <property type="entry name" value="CheY-like"/>
    <property type="match status" value="1"/>
</dbReference>
<evidence type="ECO:0000313" key="4">
    <source>
        <dbReference type="EMBL" id="WRQ86679.1"/>
    </source>
</evidence>
<dbReference type="Gene3D" id="3.40.50.2300">
    <property type="match status" value="1"/>
</dbReference>
<sequence length="128" mass="14443">MSVPPESRNPLVLVVEDEEKLLEITTIRLEDLGCDVLGAENATKALELYREHGAQVDFVFTDLRMDGMSGFELIAALLELNPEVRIVAVSALIDELDAVRARWGDRVRMMLKPYNTEELQMLLRLESA</sequence>
<dbReference type="PANTHER" id="PTHR44591">
    <property type="entry name" value="STRESS RESPONSE REGULATOR PROTEIN 1"/>
    <property type="match status" value="1"/>
</dbReference>
<dbReference type="PANTHER" id="PTHR44591:SF3">
    <property type="entry name" value="RESPONSE REGULATORY DOMAIN-CONTAINING PROTEIN"/>
    <property type="match status" value="1"/>
</dbReference>
<evidence type="ECO:0000256" key="1">
    <source>
        <dbReference type="ARBA" id="ARBA00022553"/>
    </source>
</evidence>
<dbReference type="Pfam" id="PF00072">
    <property type="entry name" value="Response_reg"/>
    <property type="match status" value="1"/>
</dbReference>
<dbReference type="InterPro" id="IPR050595">
    <property type="entry name" value="Bact_response_regulator"/>
</dbReference>
<dbReference type="SMART" id="SM00448">
    <property type="entry name" value="REC"/>
    <property type="match status" value="1"/>
</dbReference>